<dbReference type="InterPro" id="IPR014049">
    <property type="entry name" value="Glutathione_synthase_N_euk"/>
</dbReference>
<dbReference type="InterPro" id="IPR016185">
    <property type="entry name" value="PreATP-grasp_dom_sf"/>
</dbReference>
<evidence type="ECO:0000256" key="3">
    <source>
        <dbReference type="ARBA" id="ARBA00010385"/>
    </source>
</evidence>
<evidence type="ECO:0000259" key="11">
    <source>
        <dbReference type="Pfam" id="PF03199"/>
    </source>
</evidence>
<dbReference type="GO" id="GO:0005524">
    <property type="term" value="F:ATP binding"/>
    <property type="evidence" value="ECO:0007669"/>
    <property type="project" value="UniProtKB-KW"/>
</dbReference>
<evidence type="ECO:0000313" key="14">
    <source>
        <dbReference type="Proteomes" id="UP000570595"/>
    </source>
</evidence>
<keyword evidence="9" id="KW-0067">ATP-binding</keyword>
<evidence type="ECO:0000256" key="6">
    <source>
        <dbReference type="ARBA" id="ARBA00022684"/>
    </source>
</evidence>
<dbReference type="InterPro" id="IPR014709">
    <property type="entry name" value="Glutathione_synthase_C_euk"/>
</dbReference>
<dbReference type="Proteomes" id="UP000572268">
    <property type="component" value="Unassembled WGS sequence"/>
</dbReference>
<dbReference type="PANTHER" id="PTHR11130:SF0">
    <property type="entry name" value="GLUTATHIONE SYNTHETASE"/>
    <property type="match status" value="1"/>
</dbReference>
<dbReference type="EC" id="6.3.2.3" evidence="4"/>
<dbReference type="Pfam" id="PF03917">
    <property type="entry name" value="GSH_synth_ATP"/>
    <property type="match status" value="2"/>
</dbReference>
<protein>
    <recommendedName>
        <fullName evidence="4">glutathione synthase</fullName>
        <ecNumber evidence="4">6.3.2.3</ecNumber>
    </recommendedName>
</protein>
<dbReference type="EMBL" id="JABAHT010000230">
    <property type="protein sequence ID" value="KAF4660468.1"/>
    <property type="molecule type" value="Genomic_DNA"/>
</dbReference>
<evidence type="ECO:0000256" key="2">
    <source>
        <dbReference type="ARBA" id="ARBA00004965"/>
    </source>
</evidence>
<organism evidence="13 15">
    <name type="scientific">Perkinsus olseni</name>
    <name type="common">Perkinsus atlanticus</name>
    <dbReference type="NCBI Taxonomy" id="32597"/>
    <lineage>
        <taxon>Eukaryota</taxon>
        <taxon>Sar</taxon>
        <taxon>Alveolata</taxon>
        <taxon>Perkinsozoa</taxon>
        <taxon>Perkinsea</taxon>
        <taxon>Perkinsida</taxon>
        <taxon>Perkinsidae</taxon>
        <taxon>Perkinsus</taxon>
    </lineage>
</organism>
<evidence type="ECO:0000256" key="9">
    <source>
        <dbReference type="ARBA" id="ARBA00022840"/>
    </source>
</evidence>
<evidence type="ECO:0000256" key="7">
    <source>
        <dbReference type="ARBA" id="ARBA00022723"/>
    </source>
</evidence>
<evidence type="ECO:0000256" key="1">
    <source>
        <dbReference type="ARBA" id="ARBA00001946"/>
    </source>
</evidence>
<dbReference type="GO" id="GO:0004363">
    <property type="term" value="F:glutathione synthase activity"/>
    <property type="evidence" value="ECO:0007669"/>
    <property type="project" value="UniProtKB-EC"/>
</dbReference>
<dbReference type="Gene3D" id="3.30.470.20">
    <property type="entry name" value="ATP-grasp fold, B domain"/>
    <property type="match status" value="2"/>
</dbReference>
<keyword evidence="10" id="KW-0460">Magnesium</keyword>
<dbReference type="GO" id="GO:0043295">
    <property type="term" value="F:glutathione binding"/>
    <property type="evidence" value="ECO:0007669"/>
    <property type="project" value="TreeGrafter"/>
</dbReference>
<dbReference type="PANTHER" id="PTHR11130">
    <property type="entry name" value="GLUTATHIONE SYNTHETASE"/>
    <property type="match status" value="1"/>
</dbReference>
<dbReference type="AlphaFoldDB" id="A0A7J6LYU1"/>
<dbReference type="GO" id="GO:0046872">
    <property type="term" value="F:metal ion binding"/>
    <property type="evidence" value="ECO:0007669"/>
    <property type="project" value="UniProtKB-KW"/>
</dbReference>
<evidence type="ECO:0000256" key="10">
    <source>
        <dbReference type="ARBA" id="ARBA00022842"/>
    </source>
</evidence>
<dbReference type="Gene3D" id="3.30.1490.80">
    <property type="match status" value="2"/>
</dbReference>
<evidence type="ECO:0000256" key="5">
    <source>
        <dbReference type="ARBA" id="ARBA00022598"/>
    </source>
</evidence>
<name>A0A7J6LYU1_PEROL</name>
<keyword evidence="6" id="KW-0317">Glutathione biosynthesis</keyword>
<keyword evidence="7" id="KW-0479">Metal-binding</keyword>
<dbReference type="GO" id="GO:0005829">
    <property type="term" value="C:cytosol"/>
    <property type="evidence" value="ECO:0007669"/>
    <property type="project" value="TreeGrafter"/>
</dbReference>
<evidence type="ECO:0000313" key="15">
    <source>
        <dbReference type="Proteomes" id="UP000572268"/>
    </source>
</evidence>
<dbReference type="SUPFAM" id="SSF56059">
    <property type="entry name" value="Glutathione synthetase ATP-binding domain-like"/>
    <property type="match status" value="2"/>
</dbReference>
<comment type="cofactor">
    <cofactor evidence="1">
        <name>Mg(2+)</name>
        <dbReference type="ChEBI" id="CHEBI:18420"/>
    </cofactor>
</comment>
<keyword evidence="8" id="KW-0547">Nucleotide-binding</keyword>
<keyword evidence="5" id="KW-0436">Ligase</keyword>
<accession>A0A7J6LYU1</accession>
<gene>
    <name evidence="13" type="ORF">FOL46_004387</name>
    <name evidence="12" type="ORF">FOZ61_004007</name>
</gene>
<comment type="similarity">
    <text evidence="3">Belongs to the eukaryotic GSH synthase family.</text>
</comment>
<dbReference type="Gene3D" id="3.40.50.1760">
    <property type="entry name" value="Glutathione synthase, substrate-binding domain superfamily, eukaryotic"/>
    <property type="match status" value="2"/>
</dbReference>
<dbReference type="Proteomes" id="UP000570595">
    <property type="component" value="Unassembled WGS sequence"/>
</dbReference>
<evidence type="ECO:0000256" key="4">
    <source>
        <dbReference type="ARBA" id="ARBA00012214"/>
    </source>
</evidence>
<dbReference type="SUPFAM" id="SSF52440">
    <property type="entry name" value="PreATP-grasp domain"/>
    <property type="match status" value="2"/>
</dbReference>
<dbReference type="OrthoDB" id="2020073at2759"/>
<feature type="domain" description="Glutathione synthase substrate-binding" evidence="11">
    <location>
        <begin position="741"/>
        <end position="847"/>
    </location>
</feature>
<dbReference type="InterPro" id="IPR014042">
    <property type="entry name" value="Glutathione_synthase_a-hlx"/>
</dbReference>
<dbReference type="InterPro" id="IPR005615">
    <property type="entry name" value="Glutathione_synthase"/>
</dbReference>
<sequence>MPELVTVVASAEESTSSRPWSLKSYEKSLRAMASSDAALRGCGAMLSSLGIAVIPESDTRPLKSAVLPVALLPRPFPARQFKAAWQLGSTIAKLVDNMSIDPQWLVDSLAEVAKADDFTRRLVDICRRVYIDGGRDHSKDIRIHLLRHDYLPTTVDGRLLQVEVNTIAAGFAGMGTQVSTFHRMTASAALNDLKPSQVPENKPIADFANAMAEAVSAYNEKFGRHSRTICMVVDAPEDNECDQRFIESVLLANHGINVERRTMTELADHVSVDSQTHIVLIPSLIDPERMVEVALFYFRTGYGPSQYLNDSHWALRESLERSKAVMCPSVPQQLTGTKKVQQLWYSDPSVMTQFGLTEEEADRMREHFAVQVDPSVAKETVAAALKDQTAWVLKPQREGGGHNMYGDELVDTLTTSSNDELKQFVLMERMLPAPLPCLAIDTPASREASRVVPKIISEGVSELGIYSALVMKGNHTVMDKPCGHMLRTKDVNVAEGGVHAGFSVIDSALLVDEDVSSSSGVAVHSVPGSPPLTRAVYEKSLRSLASSEAALRDCGAMISSLGISVLPESKTQPLNSQVLPLALLPKPFPKKEFEEVWELSSVVDKLIDGLTTHPEWLVEQLQGVTEADDFTRRLVDICRDVYIDGGRDHSKDIRMYLLRQDYLPTTVGNRLLQVEVNTVAAAFAGIVSRVSCLHRMTTLAALDGVAQFTLPDNKVVNAFADAIAAVNRVYNETYCRDTHDVCMVVEDGEDNECDQRFLEAALLVNHNIAVHRRTLKQLAQQVCVDGRTKVAKIPNIIDPSRMVEISVFYYRAGYGPAHYVDESCWDVRKRLEESVAVKCPSIPEQLAGTKKVQQLWYSDPSVMIRFGLTEEEADRMREHFAVQVDPSVAKETVAAALKDPTAWVLKPQREGGGHNMYGDELVDTLTTSSNDELKQFVLMERMLPTPLPCLAIDTPASREASRVVPKIISEGVSELGIYSALVMKGNHTVMDKPCGHMLRTKDVSVMEGGVHAGYAVMDTALLTEDDITDSH</sequence>
<proteinExistence type="inferred from homology"/>
<dbReference type="InterPro" id="IPR037013">
    <property type="entry name" value="GSH-S_sub-bd_sf"/>
</dbReference>
<dbReference type="Pfam" id="PF03199">
    <property type="entry name" value="GSH_synthase"/>
    <property type="match status" value="2"/>
</dbReference>
<reference evidence="14 15" key="1">
    <citation type="submission" date="2020-04" db="EMBL/GenBank/DDBJ databases">
        <title>Perkinsus olseni comparative genomics.</title>
        <authorList>
            <person name="Bogema D.R."/>
        </authorList>
    </citation>
    <scope>NUCLEOTIDE SEQUENCE [LARGE SCALE GENOMIC DNA]</scope>
    <source>
        <strain evidence="12">ATCC PRA-179</strain>
        <strain evidence="13">ATCC PRA-31</strain>
    </source>
</reference>
<dbReference type="Gene3D" id="3.30.1490.50">
    <property type="match status" value="2"/>
</dbReference>
<dbReference type="UniPathway" id="UPA00142">
    <property type="reaction ID" value="UER00210"/>
</dbReference>
<comment type="pathway">
    <text evidence="2">Sulfur metabolism; glutathione biosynthesis; glutathione from L-cysteine and L-glutamate: step 2/2.</text>
</comment>
<feature type="domain" description="Glutathione synthase substrate-binding" evidence="11">
    <location>
        <begin position="228"/>
        <end position="334"/>
    </location>
</feature>
<dbReference type="InterPro" id="IPR004887">
    <property type="entry name" value="GSH_synth_subst-bd"/>
</dbReference>
<dbReference type="Gene3D" id="1.10.1080.10">
    <property type="entry name" value="Glutathione Synthetase, Chain A, domain 3"/>
    <property type="match status" value="2"/>
</dbReference>
<evidence type="ECO:0000313" key="12">
    <source>
        <dbReference type="EMBL" id="KAF4660468.1"/>
    </source>
</evidence>
<comment type="caution">
    <text evidence="13">The sequence shown here is derived from an EMBL/GenBank/DDBJ whole genome shotgun (WGS) entry which is preliminary data.</text>
</comment>
<dbReference type="EMBL" id="JABANN010000268">
    <property type="protein sequence ID" value="KAF4664130.1"/>
    <property type="molecule type" value="Genomic_DNA"/>
</dbReference>
<evidence type="ECO:0000256" key="8">
    <source>
        <dbReference type="ARBA" id="ARBA00022741"/>
    </source>
</evidence>
<evidence type="ECO:0000313" key="13">
    <source>
        <dbReference type="EMBL" id="KAF4664130.1"/>
    </source>
</evidence>